<dbReference type="EMBL" id="JBIAPK010000013">
    <property type="protein sequence ID" value="MFF3343262.1"/>
    <property type="molecule type" value="Genomic_DNA"/>
</dbReference>
<evidence type="ECO:0000313" key="2">
    <source>
        <dbReference type="Proteomes" id="UP001601976"/>
    </source>
</evidence>
<accession>A0ABW6RRS2</accession>
<sequence>MARPMKQLPRTNDPLVAFARDLQALRKEAGNPPLALMAEHSGLSTATLSNAHAGKKLLTWATVNGYVLACGGDPESWSAREPAPGRCRVLR</sequence>
<protein>
    <recommendedName>
        <fullName evidence="3">XRE family transcriptional regulator</fullName>
    </recommendedName>
</protein>
<organism evidence="1 2">
    <name type="scientific">Streptomyces flavidovirens</name>
    <dbReference type="NCBI Taxonomy" id="67298"/>
    <lineage>
        <taxon>Bacteria</taxon>
        <taxon>Bacillati</taxon>
        <taxon>Actinomycetota</taxon>
        <taxon>Actinomycetes</taxon>
        <taxon>Kitasatosporales</taxon>
        <taxon>Streptomycetaceae</taxon>
        <taxon>Streptomyces</taxon>
    </lineage>
</organism>
<dbReference type="RefSeq" id="WP_387898838.1">
    <property type="nucleotide sequence ID" value="NZ_JBIAPK010000013.1"/>
</dbReference>
<proteinExistence type="predicted"/>
<gene>
    <name evidence="1" type="ORF">ACFYWW_31970</name>
</gene>
<comment type="caution">
    <text evidence="1">The sequence shown here is derived from an EMBL/GenBank/DDBJ whole genome shotgun (WGS) entry which is preliminary data.</text>
</comment>
<keyword evidence="2" id="KW-1185">Reference proteome</keyword>
<evidence type="ECO:0008006" key="3">
    <source>
        <dbReference type="Google" id="ProtNLM"/>
    </source>
</evidence>
<dbReference type="Proteomes" id="UP001601976">
    <property type="component" value="Unassembled WGS sequence"/>
</dbReference>
<evidence type="ECO:0000313" key="1">
    <source>
        <dbReference type="EMBL" id="MFF3343262.1"/>
    </source>
</evidence>
<name>A0ABW6RRS2_9ACTN</name>
<reference evidence="1 2" key="1">
    <citation type="submission" date="2024-10" db="EMBL/GenBank/DDBJ databases">
        <title>The Natural Products Discovery Center: Release of the First 8490 Sequenced Strains for Exploring Actinobacteria Biosynthetic Diversity.</title>
        <authorList>
            <person name="Kalkreuter E."/>
            <person name="Kautsar S.A."/>
            <person name="Yang D."/>
            <person name="Bader C.D."/>
            <person name="Teijaro C.N."/>
            <person name="Fluegel L."/>
            <person name="Davis C.M."/>
            <person name="Simpson J.R."/>
            <person name="Lauterbach L."/>
            <person name="Steele A.D."/>
            <person name="Gui C."/>
            <person name="Meng S."/>
            <person name="Li G."/>
            <person name="Viehrig K."/>
            <person name="Ye F."/>
            <person name="Su P."/>
            <person name="Kiefer A.F."/>
            <person name="Nichols A."/>
            <person name="Cepeda A.J."/>
            <person name="Yan W."/>
            <person name="Fan B."/>
            <person name="Jiang Y."/>
            <person name="Adhikari A."/>
            <person name="Zheng C.-J."/>
            <person name="Schuster L."/>
            <person name="Cowan T.M."/>
            <person name="Smanski M.J."/>
            <person name="Chevrette M.G."/>
            <person name="De Carvalho L.P.S."/>
            <person name="Shen B."/>
        </authorList>
    </citation>
    <scope>NUCLEOTIDE SEQUENCE [LARGE SCALE GENOMIC DNA]</scope>
    <source>
        <strain evidence="1 2">NPDC003029</strain>
    </source>
</reference>